<evidence type="ECO:0000256" key="1">
    <source>
        <dbReference type="ARBA" id="ARBA00010541"/>
    </source>
</evidence>
<dbReference type="GO" id="GO:0006508">
    <property type="term" value="P:proteolysis"/>
    <property type="evidence" value="ECO:0007669"/>
    <property type="project" value="UniProtKB-KW"/>
</dbReference>
<dbReference type="PANTHER" id="PTHR22939:SF129">
    <property type="entry name" value="SERINE PROTEASE HTRA2, MITOCHONDRIAL"/>
    <property type="match status" value="1"/>
</dbReference>
<dbReference type="CDD" id="cd06779">
    <property type="entry name" value="cpPDZ_Deg_HtrA-like"/>
    <property type="match status" value="1"/>
</dbReference>
<dbReference type="RefSeq" id="WP_200311624.1">
    <property type="nucleotide sequence ID" value="NZ_JAENIM010000039.1"/>
</dbReference>
<feature type="signal peptide" evidence="4">
    <location>
        <begin position="1"/>
        <end position="26"/>
    </location>
</feature>
<dbReference type="Gene3D" id="2.40.10.120">
    <property type="match status" value="1"/>
</dbReference>
<dbReference type="InterPro" id="IPR036034">
    <property type="entry name" value="PDZ_sf"/>
</dbReference>
<sequence>MNFLKLKMMPIMALGLAVALPFSSTAQDLNGLQDLQAIELKIKNVVQNNMPATVSLFSQRSGASGSGVIVSEDGLILSAGHVVQGSEEMTVIFPDGRQVQAEVLGANYTRDQAMLRIVDEGKYDFVELGDSNKLQEGDLVVALGHAGGYDAIRTPPVRFGRVVSKNFHHYFSTDCTLIGGDSGGPLFDIDGKLVGIHSSIGGNLKINNHAGLSGYYDDWDRLLEGDMWGKLQMNLMGAPDAPVLGVQVASDRRSRSLLISEVVPGSPAAEAGLEKGDVIYSIAGKRVRNLRELQVELVQHRAGDTVQIRASRGRQQFVRDVVLGKRGEIHQQP</sequence>
<dbReference type="InterPro" id="IPR001478">
    <property type="entry name" value="PDZ"/>
</dbReference>
<comment type="caution">
    <text evidence="6">The sequence shown here is derived from an EMBL/GenBank/DDBJ whole genome shotgun (WGS) entry which is preliminary data.</text>
</comment>
<dbReference type="InterPro" id="IPR001940">
    <property type="entry name" value="Peptidase_S1C"/>
</dbReference>
<protein>
    <submittedName>
        <fullName evidence="6">Serine protease</fullName>
    </submittedName>
</protein>
<dbReference type="EMBL" id="JAENIM010000039">
    <property type="protein sequence ID" value="MBK1791629.1"/>
    <property type="molecule type" value="Genomic_DNA"/>
</dbReference>
<feature type="domain" description="PDZ" evidence="5">
    <location>
        <begin position="232"/>
        <end position="314"/>
    </location>
</feature>
<dbReference type="GO" id="GO:0004252">
    <property type="term" value="F:serine-type endopeptidase activity"/>
    <property type="evidence" value="ECO:0007669"/>
    <property type="project" value="InterPro"/>
</dbReference>
<evidence type="ECO:0000313" key="6">
    <source>
        <dbReference type="EMBL" id="MBK1791629.1"/>
    </source>
</evidence>
<proteinExistence type="inferred from homology"/>
<dbReference type="Pfam" id="PF13365">
    <property type="entry name" value="Trypsin_2"/>
    <property type="match status" value="1"/>
</dbReference>
<accession>A0A8J7MGX7</accession>
<dbReference type="InterPro" id="IPR009003">
    <property type="entry name" value="Peptidase_S1_PA"/>
</dbReference>
<evidence type="ECO:0000256" key="4">
    <source>
        <dbReference type="SAM" id="SignalP"/>
    </source>
</evidence>
<dbReference type="Pfam" id="PF13180">
    <property type="entry name" value="PDZ_2"/>
    <property type="match status" value="1"/>
</dbReference>
<keyword evidence="7" id="KW-1185">Reference proteome</keyword>
<dbReference type="Gene3D" id="2.30.42.10">
    <property type="match status" value="1"/>
</dbReference>
<evidence type="ECO:0000259" key="5">
    <source>
        <dbReference type="PROSITE" id="PS50106"/>
    </source>
</evidence>
<gene>
    <name evidence="6" type="ORF">JIN82_10745</name>
</gene>
<evidence type="ECO:0000256" key="2">
    <source>
        <dbReference type="ARBA" id="ARBA00022670"/>
    </source>
</evidence>
<feature type="chain" id="PRO_5035209692" evidence="4">
    <location>
        <begin position="27"/>
        <end position="333"/>
    </location>
</feature>
<dbReference type="Proteomes" id="UP000624703">
    <property type="component" value="Unassembled WGS sequence"/>
</dbReference>
<keyword evidence="3" id="KW-0378">Hydrolase</keyword>
<dbReference type="SUPFAM" id="SSF50156">
    <property type="entry name" value="PDZ domain-like"/>
    <property type="match status" value="1"/>
</dbReference>
<keyword evidence="4" id="KW-0732">Signal</keyword>
<dbReference type="PANTHER" id="PTHR22939">
    <property type="entry name" value="SERINE PROTEASE FAMILY S1C HTRA-RELATED"/>
    <property type="match status" value="1"/>
</dbReference>
<dbReference type="AlphaFoldDB" id="A0A8J7MGX7"/>
<evidence type="ECO:0000256" key="3">
    <source>
        <dbReference type="ARBA" id="ARBA00022801"/>
    </source>
</evidence>
<comment type="similarity">
    <text evidence="1">Belongs to the peptidase S1C family.</text>
</comment>
<evidence type="ECO:0000313" key="7">
    <source>
        <dbReference type="Proteomes" id="UP000624703"/>
    </source>
</evidence>
<name>A0A8J7MGX7_9BACT</name>
<dbReference type="SMART" id="SM00228">
    <property type="entry name" value="PDZ"/>
    <property type="match status" value="1"/>
</dbReference>
<dbReference type="SUPFAM" id="SSF50494">
    <property type="entry name" value="Trypsin-like serine proteases"/>
    <property type="match status" value="1"/>
</dbReference>
<dbReference type="PROSITE" id="PS50106">
    <property type="entry name" value="PDZ"/>
    <property type="match status" value="1"/>
</dbReference>
<dbReference type="PRINTS" id="PR00834">
    <property type="entry name" value="PROTEASES2C"/>
</dbReference>
<organism evidence="6 7">
    <name type="scientific">Persicirhabdus sediminis</name>
    <dbReference type="NCBI Taxonomy" id="454144"/>
    <lineage>
        <taxon>Bacteria</taxon>
        <taxon>Pseudomonadati</taxon>
        <taxon>Verrucomicrobiota</taxon>
        <taxon>Verrucomicrobiia</taxon>
        <taxon>Verrucomicrobiales</taxon>
        <taxon>Verrucomicrobiaceae</taxon>
        <taxon>Persicirhabdus</taxon>
    </lineage>
</organism>
<keyword evidence="2 6" id="KW-0645">Protease</keyword>
<reference evidence="6" key="1">
    <citation type="submission" date="2021-01" db="EMBL/GenBank/DDBJ databases">
        <title>Modified the classification status of verrucomicrobia.</title>
        <authorList>
            <person name="Feng X."/>
        </authorList>
    </citation>
    <scope>NUCLEOTIDE SEQUENCE</scope>
    <source>
        <strain evidence="6">_KCTC 22039</strain>
    </source>
</reference>